<reference evidence="8" key="1">
    <citation type="submission" date="2025-08" db="UniProtKB">
        <authorList>
            <consortium name="Ensembl"/>
        </authorList>
    </citation>
    <scope>IDENTIFICATION</scope>
</reference>
<evidence type="ECO:0000256" key="6">
    <source>
        <dbReference type="SAM" id="MobiDB-lite"/>
    </source>
</evidence>
<evidence type="ECO:0000256" key="7">
    <source>
        <dbReference type="SAM" id="Phobius"/>
    </source>
</evidence>
<protein>
    <submittedName>
        <fullName evidence="8">Uncharacterized protein</fullName>
    </submittedName>
</protein>
<evidence type="ECO:0000256" key="4">
    <source>
        <dbReference type="ARBA" id="ARBA00022989"/>
    </source>
</evidence>
<dbReference type="Gene3D" id="1.20.1250.20">
    <property type="entry name" value="MFS general substrate transporter like domains"/>
    <property type="match status" value="1"/>
</dbReference>
<feature type="transmembrane region" description="Helical" evidence="7">
    <location>
        <begin position="303"/>
        <end position="323"/>
    </location>
</feature>
<feature type="compositionally biased region" description="Low complexity" evidence="6">
    <location>
        <begin position="445"/>
        <end position="457"/>
    </location>
</feature>
<feature type="transmembrane region" description="Helical" evidence="7">
    <location>
        <begin position="119"/>
        <end position="137"/>
    </location>
</feature>
<name>A0A3Q3VV85_MOLML</name>
<feature type="transmembrane region" description="Helical" evidence="7">
    <location>
        <begin position="335"/>
        <end position="351"/>
    </location>
</feature>
<evidence type="ECO:0000256" key="3">
    <source>
        <dbReference type="ARBA" id="ARBA00022692"/>
    </source>
</evidence>
<feature type="transmembrane region" description="Helical" evidence="7">
    <location>
        <begin position="508"/>
        <end position="528"/>
    </location>
</feature>
<feature type="transmembrane region" description="Helical" evidence="7">
    <location>
        <begin position="256"/>
        <end position="274"/>
    </location>
</feature>
<keyword evidence="9" id="KW-1185">Reference proteome</keyword>
<dbReference type="GO" id="GO:0008506">
    <property type="term" value="F:sucrose:proton symporter activity"/>
    <property type="evidence" value="ECO:0007669"/>
    <property type="project" value="TreeGrafter"/>
</dbReference>
<dbReference type="Ensembl" id="ENSMMOT00000002802.1">
    <property type="protein sequence ID" value="ENSMMOP00000002757.1"/>
    <property type="gene ID" value="ENSMMOG00000001660.1"/>
</dbReference>
<evidence type="ECO:0000256" key="5">
    <source>
        <dbReference type="ARBA" id="ARBA00023136"/>
    </source>
</evidence>
<dbReference type="FunFam" id="1.20.1250.20:FF:000193">
    <property type="entry name" value="Solute carrier family 45 member 3"/>
    <property type="match status" value="1"/>
</dbReference>
<feature type="transmembrane region" description="Helical" evidence="7">
    <location>
        <begin position="357"/>
        <end position="374"/>
    </location>
</feature>
<keyword evidence="5 7" id="KW-0472">Membrane</keyword>
<dbReference type="FunFam" id="1.20.1250.20:FF:000230">
    <property type="entry name" value="Solute carrier family 45 member 3"/>
    <property type="match status" value="1"/>
</dbReference>
<evidence type="ECO:0000313" key="8">
    <source>
        <dbReference type="Ensembl" id="ENSMMOP00000002757.1"/>
    </source>
</evidence>
<reference evidence="8" key="2">
    <citation type="submission" date="2025-09" db="UniProtKB">
        <authorList>
            <consortium name="Ensembl"/>
        </authorList>
    </citation>
    <scope>IDENTIFICATION</scope>
</reference>
<dbReference type="PANTHER" id="PTHR19432">
    <property type="entry name" value="SUGAR TRANSPORTER"/>
    <property type="match status" value="1"/>
</dbReference>
<dbReference type="Proteomes" id="UP000261620">
    <property type="component" value="Unplaced"/>
</dbReference>
<dbReference type="GO" id="GO:0016020">
    <property type="term" value="C:membrane"/>
    <property type="evidence" value="ECO:0007669"/>
    <property type="project" value="UniProtKB-SubCell"/>
</dbReference>
<dbReference type="SUPFAM" id="SSF103473">
    <property type="entry name" value="MFS general substrate transporter"/>
    <property type="match status" value="1"/>
</dbReference>
<dbReference type="STRING" id="94237.ENSMMOP00000002757"/>
<sequence length="535" mass="58321">LLLEAGVQESYMTMVLGIGPVLGLLFIPLIGSASDHCNSSYGRRRPFIWLLSSGVLLALVIIPHADVLAARLTRGGRTLHVGFLIFGVGLLDFCGQVCFTPLEALLSDLYRDEEDCGQAFAMFSFMVSLGGCVGYLLPALDWSRGLLSVYLGGQAKCLFSLLILIFISSVLITMKVSEEPSCASSGLVGTGSLQESGTSTIEGGRCGVPSSCCYLLKCKFRLLKSGPLLCLLRTCWSMTPAIYRSYCCVPRVMRQLCIAQLCSWMAVMSFMLFYTDYVGEGLYGGVPSAVPGSVSRQRYDEGIRMGSLGLFLQCATSTFFSLIMSRLVRHFGSRLVYLSSMVSFTFSALVICLSQSMVLVTAMAALTGYAYAMLQTLPYTLTCHYHKEIDVYMPKTKTMHENGVKTQLDSVYLTPVEEEGGLIHKTGTLYGNAFFDQDSYEYYSSPHSQNSSTHSSTGTEQEEAEPGCKNRGVGLDFAILDSTFLLSQVIPTLFMGMIVHFAQSVTAYIASSAVFGAIAVYLASQIIFDQKDLKS</sequence>
<dbReference type="AlphaFoldDB" id="A0A3Q3VV85"/>
<dbReference type="Pfam" id="PF13347">
    <property type="entry name" value="MFS_2"/>
    <property type="match status" value="1"/>
</dbReference>
<feature type="region of interest" description="Disordered" evidence="6">
    <location>
        <begin position="445"/>
        <end position="468"/>
    </location>
</feature>
<feature type="transmembrane region" description="Helical" evidence="7">
    <location>
        <begin position="149"/>
        <end position="172"/>
    </location>
</feature>
<evidence type="ECO:0000256" key="2">
    <source>
        <dbReference type="ARBA" id="ARBA00022448"/>
    </source>
</evidence>
<dbReference type="PANTHER" id="PTHR19432:SF35">
    <property type="entry name" value="SOLUTE CARRIER FAMILY 45 MEMBER 3 ISOFORM X1"/>
    <property type="match status" value="1"/>
</dbReference>
<feature type="transmembrane region" description="Helical" evidence="7">
    <location>
        <begin position="77"/>
        <end position="99"/>
    </location>
</feature>
<dbReference type="InterPro" id="IPR036259">
    <property type="entry name" value="MFS_trans_sf"/>
</dbReference>
<feature type="transmembrane region" description="Helical" evidence="7">
    <location>
        <begin position="12"/>
        <end position="34"/>
    </location>
</feature>
<keyword evidence="4 7" id="KW-1133">Transmembrane helix</keyword>
<keyword evidence="3 7" id="KW-0812">Transmembrane</keyword>
<evidence type="ECO:0000313" key="9">
    <source>
        <dbReference type="Proteomes" id="UP000261620"/>
    </source>
</evidence>
<evidence type="ECO:0000256" key="1">
    <source>
        <dbReference type="ARBA" id="ARBA00004141"/>
    </source>
</evidence>
<proteinExistence type="predicted"/>
<feature type="transmembrane region" description="Helical" evidence="7">
    <location>
        <begin position="46"/>
        <end position="65"/>
    </location>
</feature>
<comment type="subcellular location">
    <subcellularLocation>
        <location evidence="1">Membrane</location>
        <topology evidence="1">Multi-pass membrane protein</topology>
    </subcellularLocation>
</comment>
<organism evidence="8 9">
    <name type="scientific">Mola mola</name>
    <name type="common">Ocean sunfish</name>
    <name type="synonym">Tetraodon mola</name>
    <dbReference type="NCBI Taxonomy" id="94237"/>
    <lineage>
        <taxon>Eukaryota</taxon>
        <taxon>Metazoa</taxon>
        <taxon>Chordata</taxon>
        <taxon>Craniata</taxon>
        <taxon>Vertebrata</taxon>
        <taxon>Euteleostomi</taxon>
        <taxon>Actinopterygii</taxon>
        <taxon>Neopterygii</taxon>
        <taxon>Teleostei</taxon>
        <taxon>Neoteleostei</taxon>
        <taxon>Acanthomorphata</taxon>
        <taxon>Eupercaria</taxon>
        <taxon>Tetraodontiformes</taxon>
        <taxon>Molidae</taxon>
        <taxon>Mola</taxon>
    </lineage>
</organism>
<keyword evidence="2" id="KW-0813">Transport</keyword>
<accession>A0A3Q3VV85</accession>